<organism evidence="10 11">
    <name type="scientific">Thermohalobacter berrensis</name>
    <dbReference type="NCBI Taxonomy" id="99594"/>
    <lineage>
        <taxon>Bacteria</taxon>
        <taxon>Bacillati</taxon>
        <taxon>Bacillota</taxon>
        <taxon>Tissierellia</taxon>
        <taxon>Tissierellales</taxon>
        <taxon>Thermohalobacteraceae</taxon>
        <taxon>Thermohalobacter</taxon>
    </lineage>
</organism>
<keyword evidence="3 8" id="KW-0479">Metal-binding</keyword>
<dbReference type="Proteomes" id="UP000284177">
    <property type="component" value="Unassembled WGS sequence"/>
</dbReference>
<evidence type="ECO:0000256" key="6">
    <source>
        <dbReference type="ARBA" id="ARBA00022842"/>
    </source>
</evidence>
<comment type="similarity">
    <text evidence="1 9">Belongs to the alkaline phosphatase family.</text>
</comment>
<keyword evidence="5 8" id="KW-0862">Zinc</keyword>
<feature type="binding site" evidence="8">
    <location>
        <position position="317"/>
    </location>
    <ligand>
        <name>Zn(2+)</name>
        <dbReference type="ChEBI" id="CHEBI:29105"/>
        <label>2</label>
    </ligand>
</feature>
<dbReference type="Pfam" id="PF00245">
    <property type="entry name" value="Alk_phosphatase"/>
    <property type="match status" value="1"/>
</dbReference>
<dbReference type="Gene3D" id="3.40.720.10">
    <property type="entry name" value="Alkaline Phosphatase, subunit A"/>
    <property type="match status" value="1"/>
</dbReference>
<evidence type="ECO:0000256" key="7">
    <source>
        <dbReference type="PIRSR" id="PIRSR601952-1"/>
    </source>
</evidence>
<protein>
    <submittedName>
        <fullName evidence="10">Alkaline phosphatase</fullName>
    </submittedName>
</protein>
<evidence type="ECO:0000313" key="11">
    <source>
        <dbReference type="Proteomes" id="UP000284177"/>
    </source>
</evidence>
<evidence type="ECO:0000256" key="1">
    <source>
        <dbReference type="ARBA" id="ARBA00005984"/>
    </source>
</evidence>
<keyword evidence="2" id="KW-0597">Phosphoprotein</keyword>
<dbReference type="CDD" id="cd16012">
    <property type="entry name" value="ALP"/>
    <property type="match status" value="1"/>
</dbReference>
<feature type="binding site" evidence="8">
    <location>
        <position position="274"/>
    </location>
    <ligand>
        <name>Zn(2+)</name>
        <dbReference type="ChEBI" id="CHEBI:29105"/>
        <label>2</label>
    </ligand>
</feature>
<feature type="binding site" evidence="8">
    <location>
        <position position="318"/>
    </location>
    <ligand>
        <name>Zn(2+)</name>
        <dbReference type="ChEBI" id="CHEBI:29105"/>
        <label>2</label>
    </ligand>
</feature>
<dbReference type="EMBL" id="MCIB01000013">
    <property type="protein sequence ID" value="RKD32112.1"/>
    <property type="molecule type" value="Genomic_DNA"/>
</dbReference>
<evidence type="ECO:0000256" key="8">
    <source>
        <dbReference type="PIRSR" id="PIRSR601952-2"/>
    </source>
</evidence>
<dbReference type="PRINTS" id="PR00113">
    <property type="entry name" value="ALKPHPHTASE"/>
</dbReference>
<feature type="binding site" evidence="8">
    <location>
        <position position="34"/>
    </location>
    <ligand>
        <name>Mg(2+)</name>
        <dbReference type="ChEBI" id="CHEBI:18420"/>
    </ligand>
</feature>
<dbReference type="OrthoDB" id="9794455at2"/>
<feature type="binding site" evidence="8">
    <location>
        <position position="278"/>
    </location>
    <ligand>
        <name>Zn(2+)</name>
        <dbReference type="ChEBI" id="CHEBI:29105"/>
        <label>2</label>
    </ligand>
</feature>
<evidence type="ECO:0000256" key="4">
    <source>
        <dbReference type="ARBA" id="ARBA00022801"/>
    </source>
</evidence>
<dbReference type="PROSITE" id="PS00123">
    <property type="entry name" value="ALKALINE_PHOSPHATASE"/>
    <property type="match status" value="1"/>
</dbReference>
<gene>
    <name evidence="10" type="ORF">BET03_11405</name>
</gene>
<keyword evidence="6 8" id="KW-0460">Magnesium</keyword>
<accession>A0A419T3R6</accession>
<proteinExistence type="inferred from homology"/>
<sequence>MALILTSVVSGFSKIEVSYAAGKAPKYVFYFIGDGLGASQRQIAEYFKQEVTGEKDAKLLMNTFPVAGINTTYSADSLVTDSAAAGTALATGHKTNNGFISQTPDGDNLRTLIEEAEEKGMATGIITTTRLTHATPAVFASHNENRNNENEIAADYLDSGVDFIAGGGYRHFVPKDWKWGKSKRKDDRNILQEFYEKGYRVFVGEHDTKAFRNYNPKVREKVIATFTYSHMPYEIDRKNRNDVPSLVEMTEKGIEVLSKYKNGFFLMVEGGRIDHACHANDPVGAIHDTLEFDEAIKEAYEFYKKHPNETLIVVVGDHETGGMGLGFGKNYFLKLDELTDAKLSTADVLNYENPYEKGDNRAEYFAYIEKNLGLDNLTEAERKEIEKAMDIVDNGIEDKAGEYGGYNPVAIAVTHILSERANIQWTTYAHSGVSIPMSAIGVGAEEFSGYKDNTEIAKAMAKLMGFELTK</sequence>
<dbReference type="InterPro" id="IPR001952">
    <property type="entry name" value="Alkaline_phosphatase"/>
</dbReference>
<evidence type="ECO:0000256" key="9">
    <source>
        <dbReference type="RuleBase" id="RU003946"/>
    </source>
</evidence>
<dbReference type="AlphaFoldDB" id="A0A419T3R6"/>
<comment type="cofactor">
    <cofactor evidence="8">
        <name>Mg(2+)</name>
        <dbReference type="ChEBI" id="CHEBI:18420"/>
    </cofactor>
    <text evidence="8">Binds 1 Mg(2+) ion.</text>
</comment>
<feature type="binding site" evidence="8">
    <location>
        <position position="430"/>
    </location>
    <ligand>
        <name>Zn(2+)</name>
        <dbReference type="ChEBI" id="CHEBI:29105"/>
        <label>2</label>
    </ligand>
</feature>
<feature type="binding site" evidence="8">
    <location>
        <position position="133"/>
    </location>
    <ligand>
        <name>Mg(2+)</name>
        <dbReference type="ChEBI" id="CHEBI:18420"/>
    </ligand>
</feature>
<evidence type="ECO:0000313" key="10">
    <source>
        <dbReference type="EMBL" id="RKD32112.1"/>
    </source>
</evidence>
<dbReference type="Gene3D" id="1.10.60.40">
    <property type="match status" value="1"/>
</dbReference>
<dbReference type="GO" id="GO:0004035">
    <property type="term" value="F:alkaline phosphatase activity"/>
    <property type="evidence" value="ECO:0007669"/>
    <property type="project" value="TreeGrafter"/>
</dbReference>
<keyword evidence="11" id="KW-1185">Reference proteome</keyword>
<dbReference type="InterPro" id="IPR018299">
    <property type="entry name" value="Alkaline_phosphatase_AS"/>
</dbReference>
<dbReference type="PANTHER" id="PTHR11596:SF5">
    <property type="entry name" value="ALKALINE PHOSPHATASE"/>
    <property type="match status" value="1"/>
</dbReference>
<feature type="binding site" evidence="8">
    <location>
        <position position="135"/>
    </location>
    <ligand>
        <name>Mg(2+)</name>
        <dbReference type="ChEBI" id="CHEBI:18420"/>
    </ligand>
</feature>
<reference evidence="10 11" key="1">
    <citation type="submission" date="2016-08" db="EMBL/GenBank/DDBJ databases">
        <title>Novel Firmicutes and Novel Genomes.</title>
        <authorList>
            <person name="Poppleton D.I."/>
            <person name="Gribaldo S."/>
        </authorList>
    </citation>
    <scope>NUCLEOTIDE SEQUENCE [LARGE SCALE GENOMIC DNA]</scope>
    <source>
        <strain evidence="10 11">CTT3</strain>
    </source>
</reference>
<dbReference type="PANTHER" id="PTHR11596">
    <property type="entry name" value="ALKALINE PHOSPHATASE"/>
    <property type="match status" value="1"/>
</dbReference>
<feature type="binding site" evidence="8">
    <location>
        <position position="34"/>
    </location>
    <ligand>
        <name>Zn(2+)</name>
        <dbReference type="ChEBI" id="CHEBI:29105"/>
        <label>2</label>
    </ligand>
</feature>
<dbReference type="SUPFAM" id="SSF53649">
    <property type="entry name" value="Alkaline phosphatase-like"/>
    <property type="match status" value="1"/>
</dbReference>
<keyword evidence="4" id="KW-0378">Hydrolase</keyword>
<feature type="active site" description="Phosphoserine intermediate" evidence="7">
    <location>
        <position position="82"/>
    </location>
</feature>
<dbReference type="GO" id="GO:0046872">
    <property type="term" value="F:metal ion binding"/>
    <property type="evidence" value="ECO:0007669"/>
    <property type="project" value="UniProtKB-KW"/>
</dbReference>
<dbReference type="SMART" id="SM00098">
    <property type="entry name" value="alkPPc"/>
    <property type="match status" value="1"/>
</dbReference>
<evidence type="ECO:0000256" key="5">
    <source>
        <dbReference type="ARBA" id="ARBA00022833"/>
    </source>
</evidence>
<comment type="caution">
    <text evidence="10">The sequence shown here is derived from an EMBL/GenBank/DDBJ whole genome shotgun (WGS) entry which is preliminary data.</text>
</comment>
<name>A0A419T3R6_9FIRM</name>
<evidence type="ECO:0000256" key="2">
    <source>
        <dbReference type="ARBA" id="ARBA00022553"/>
    </source>
</evidence>
<feature type="binding site" evidence="8">
    <location>
        <position position="269"/>
    </location>
    <ligand>
        <name>Mg(2+)</name>
        <dbReference type="ChEBI" id="CHEBI:18420"/>
    </ligand>
</feature>
<dbReference type="InterPro" id="IPR017850">
    <property type="entry name" value="Alkaline_phosphatase_core_sf"/>
</dbReference>
<evidence type="ECO:0000256" key="3">
    <source>
        <dbReference type="ARBA" id="ARBA00022723"/>
    </source>
</evidence>
<comment type="cofactor">
    <cofactor evidence="8">
        <name>Zn(2+)</name>
        <dbReference type="ChEBI" id="CHEBI:29105"/>
    </cofactor>
    <text evidence="8">Binds 2 Zn(2+) ions.</text>
</comment>